<dbReference type="Proteomes" id="UP000823388">
    <property type="component" value="Chromosome 8N"/>
</dbReference>
<keyword evidence="2" id="KW-1185">Reference proteome</keyword>
<sequence length="205" mass="22705">MGCAFFPKAQWIIKCCVPQSLRRSPSSREATTAARAPRTNRRILLRCTHRLFGATTLRDRLRLSLFDVPVIFPSPPFFLANSAQGAAMADSFEAVVSLPKFSVDSSPPFDNVHPEHFLGLAHLPGQPTTTWRHRRSPGTRLPPPCHHGHHRPARIWQAPVAVRLRQVCHHDCLVLLIANIRTLTPASSSSAGMQVSSKADCKVLD</sequence>
<proteinExistence type="predicted"/>
<gene>
    <name evidence="1" type="ORF">PVAP13_8NG204900</name>
</gene>
<evidence type="ECO:0000313" key="1">
    <source>
        <dbReference type="EMBL" id="KAG2557379.1"/>
    </source>
</evidence>
<protein>
    <submittedName>
        <fullName evidence="1">Uncharacterized protein</fullName>
    </submittedName>
</protein>
<organism evidence="1 2">
    <name type="scientific">Panicum virgatum</name>
    <name type="common">Blackwell switchgrass</name>
    <dbReference type="NCBI Taxonomy" id="38727"/>
    <lineage>
        <taxon>Eukaryota</taxon>
        <taxon>Viridiplantae</taxon>
        <taxon>Streptophyta</taxon>
        <taxon>Embryophyta</taxon>
        <taxon>Tracheophyta</taxon>
        <taxon>Spermatophyta</taxon>
        <taxon>Magnoliopsida</taxon>
        <taxon>Liliopsida</taxon>
        <taxon>Poales</taxon>
        <taxon>Poaceae</taxon>
        <taxon>PACMAD clade</taxon>
        <taxon>Panicoideae</taxon>
        <taxon>Panicodae</taxon>
        <taxon>Paniceae</taxon>
        <taxon>Panicinae</taxon>
        <taxon>Panicum</taxon>
        <taxon>Panicum sect. Hiantes</taxon>
    </lineage>
</organism>
<comment type="caution">
    <text evidence="1">The sequence shown here is derived from an EMBL/GenBank/DDBJ whole genome shotgun (WGS) entry which is preliminary data.</text>
</comment>
<dbReference type="EMBL" id="CM029052">
    <property type="protein sequence ID" value="KAG2557379.1"/>
    <property type="molecule type" value="Genomic_DNA"/>
</dbReference>
<reference evidence="1" key="1">
    <citation type="submission" date="2020-05" db="EMBL/GenBank/DDBJ databases">
        <title>WGS assembly of Panicum virgatum.</title>
        <authorList>
            <person name="Lovell J.T."/>
            <person name="Jenkins J."/>
            <person name="Shu S."/>
            <person name="Juenger T.E."/>
            <person name="Schmutz J."/>
        </authorList>
    </citation>
    <scope>NUCLEOTIDE SEQUENCE</scope>
    <source>
        <strain evidence="1">AP13</strain>
    </source>
</reference>
<evidence type="ECO:0000313" key="2">
    <source>
        <dbReference type="Proteomes" id="UP000823388"/>
    </source>
</evidence>
<dbReference type="AlphaFoldDB" id="A0A8T0P9P9"/>
<accession>A0A8T0P9P9</accession>
<name>A0A8T0P9P9_PANVG</name>